<dbReference type="AlphaFoldDB" id="A0A6S7LVS4"/>
<reference evidence="2" key="1">
    <citation type="submission" date="2020-04" db="EMBL/GenBank/DDBJ databases">
        <authorList>
            <person name="Alioto T."/>
            <person name="Alioto T."/>
            <person name="Gomez Garrido J."/>
        </authorList>
    </citation>
    <scope>NUCLEOTIDE SEQUENCE</scope>
    <source>
        <strain evidence="2">A484AB</strain>
    </source>
</reference>
<dbReference type="OrthoDB" id="6621317at2759"/>
<sequence length="328" mass="35882">AIVLAAEAALDGMSKSNASSYFAKISSLVADLTEAFSNWLLSSSSPNKIDEVKKSFNSTSISCDTILIALNSIIGVDTKVPDSSTQNRLRRVDFRMFEKSRPKQWFEQLEVVFKSMCVSTEDHRFAALLKLVDEATGSLLSEITKDKPSNAYTKARALLISHFSLSKFDRLKAYLIDASPAAEENLSQFASRIEVLLEDVSLDDVRKFTVLKHAPPAVRLHLAATIDDKNVGELIREAVTLTQRAQQDSLVVGAFHERAGALDAFHKGAGRGSTFKKPGKVCSFHFRFGNNAKTCSGKDKCILWSKDLLPPANRGDPKGNANGTPSRG</sequence>
<gene>
    <name evidence="2" type="ORF">PACLA_8A061007</name>
</gene>
<evidence type="ECO:0000259" key="1">
    <source>
        <dbReference type="Pfam" id="PF23055"/>
    </source>
</evidence>
<dbReference type="Proteomes" id="UP001152795">
    <property type="component" value="Unassembled WGS sequence"/>
</dbReference>
<organism evidence="2 3">
    <name type="scientific">Paramuricea clavata</name>
    <name type="common">Red gorgonian</name>
    <name type="synonym">Violescent sea-whip</name>
    <dbReference type="NCBI Taxonomy" id="317549"/>
    <lineage>
        <taxon>Eukaryota</taxon>
        <taxon>Metazoa</taxon>
        <taxon>Cnidaria</taxon>
        <taxon>Anthozoa</taxon>
        <taxon>Octocorallia</taxon>
        <taxon>Malacalcyonacea</taxon>
        <taxon>Plexauridae</taxon>
        <taxon>Paramuricea</taxon>
    </lineage>
</organism>
<feature type="non-terminal residue" evidence="2">
    <location>
        <position position="1"/>
    </location>
</feature>
<comment type="caution">
    <text evidence="2">The sequence shown here is derived from an EMBL/GenBank/DDBJ whole genome shotgun (WGS) entry which is preliminary data.</text>
</comment>
<protein>
    <recommendedName>
        <fullName evidence="1">DUF7041 domain-containing protein</fullName>
    </recommendedName>
</protein>
<dbReference type="EMBL" id="CACRXK020044293">
    <property type="protein sequence ID" value="CAB4046003.1"/>
    <property type="molecule type" value="Genomic_DNA"/>
</dbReference>
<evidence type="ECO:0000313" key="2">
    <source>
        <dbReference type="EMBL" id="CAB4046003.1"/>
    </source>
</evidence>
<dbReference type="Pfam" id="PF23055">
    <property type="entry name" value="DUF7041"/>
    <property type="match status" value="1"/>
</dbReference>
<accession>A0A6S7LVS4</accession>
<keyword evidence="3" id="KW-1185">Reference proteome</keyword>
<evidence type="ECO:0000313" key="3">
    <source>
        <dbReference type="Proteomes" id="UP001152795"/>
    </source>
</evidence>
<feature type="domain" description="DUF7041" evidence="1">
    <location>
        <begin position="96"/>
        <end position="173"/>
    </location>
</feature>
<proteinExistence type="predicted"/>
<name>A0A6S7LVS4_PARCT</name>
<dbReference type="InterPro" id="IPR055469">
    <property type="entry name" value="DUF7041"/>
</dbReference>